<evidence type="ECO:0000313" key="2">
    <source>
        <dbReference type="Proteomes" id="UP000036403"/>
    </source>
</evidence>
<proteinExistence type="predicted"/>
<organism evidence="1 2">
    <name type="scientific">Lasius niger</name>
    <name type="common">Black garden ant</name>
    <dbReference type="NCBI Taxonomy" id="67767"/>
    <lineage>
        <taxon>Eukaryota</taxon>
        <taxon>Metazoa</taxon>
        <taxon>Ecdysozoa</taxon>
        <taxon>Arthropoda</taxon>
        <taxon>Hexapoda</taxon>
        <taxon>Insecta</taxon>
        <taxon>Pterygota</taxon>
        <taxon>Neoptera</taxon>
        <taxon>Endopterygota</taxon>
        <taxon>Hymenoptera</taxon>
        <taxon>Apocrita</taxon>
        <taxon>Aculeata</taxon>
        <taxon>Formicoidea</taxon>
        <taxon>Formicidae</taxon>
        <taxon>Formicinae</taxon>
        <taxon>Lasius</taxon>
        <taxon>Lasius</taxon>
    </lineage>
</organism>
<dbReference type="Proteomes" id="UP000036403">
    <property type="component" value="Unassembled WGS sequence"/>
</dbReference>
<accession>A0A0J7MMK7</accession>
<dbReference type="PaxDb" id="67767-A0A0J7MMK7"/>
<keyword evidence="2" id="KW-1185">Reference proteome</keyword>
<protein>
    <submittedName>
        <fullName evidence="1">Uncharacterized protein</fullName>
    </submittedName>
</protein>
<dbReference type="OrthoDB" id="7423265at2759"/>
<comment type="caution">
    <text evidence="1">The sequence shown here is derived from an EMBL/GenBank/DDBJ whole genome shotgun (WGS) entry which is preliminary data.</text>
</comment>
<evidence type="ECO:0000313" key="1">
    <source>
        <dbReference type="EMBL" id="KMQ81835.1"/>
    </source>
</evidence>
<name>A0A0J7MMK7_LASNI</name>
<dbReference type="AlphaFoldDB" id="A0A0J7MMK7"/>
<feature type="non-terminal residue" evidence="1">
    <location>
        <position position="89"/>
    </location>
</feature>
<dbReference type="EMBL" id="LBMM01031082">
    <property type="protein sequence ID" value="KMQ81835.1"/>
    <property type="molecule type" value="Genomic_DNA"/>
</dbReference>
<sequence>MHSIDRALDNFKKICVKNYTPAKIRSRINALKDVWAQFQNGHTLLVKSISATTKQFMDYFQENQYDSYEDTYQRTLDYMCECLEELEPP</sequence>
<gene>
    <name evidence="1" type="ORF">RF55_25051</name>
</gene>
<reference evidence="1 2" key="1">
    <citation type="submission" date="2015-04" db="EMBL/GenBank/DDBJ databases">
        <title>Lasius niger genome sequencing.</title>
        <authorList>
            <person name="Konorov E.A."/>
            <person name="Nikitin M.A."/>
            <person name="Kirill M.V."/>
            <person name="Chang P."/>
        </authorList>
    </citation>
    <scope>NUCLEOTIDE SEQUENCE [LARGE SCALE GENOMIC DNA]</scope>
    <source>
        <tissue evidence="1">Whole</tissue>
    </source>
</reference>